<dbReference type="EMBL" id="BLZA01000030">
    <property type="protein sequence ID" value="GHJ88700.1"/>
    <property type="molecule type" value="Genomic_DNA"/>
</dbReference>
<feature type="region of interest" description="Disordered" evidence="10">
    <location>
        <begin position="665"/>
        <end position="701"/>
    </location>
</feature>
<reference evidence="11" key="1">
    <citation type="submission" date="2020-07" db="EMBL/GenBank/DDBJ databases">
        <title>Draft Genome Sequence of a Deep-Sea Yeast, Naganishia (Cryptococcus) liquefaciens strain N6.</title>
        <authorList>
            <person name="Han Y.W."/>
            <person name="Kajitani R."/>
            <person name="Morimoto H."/>
            <person name="Parhat M."/>
            <person name="Tsubouchi H."/>
            <person name="Bakenova O."/>
            <person name="Ogata M."/>
            <person name="Argunhan B."/>
            <person name="Aoki R."/>
            <person name="Kajiwara S."/>
            <person name="Itoh T."/>
            <person name="Iwasaki H."/>
        </authorList>
    </citation>
    <scope>NUCLEOTIDE SEQUENCE</scope>
    <source>
        <strain evidence="11">N6</strain>
    </source>
</reference>
<dbReference type="Pfam" id="PF16969">
    <property type="entry name" value="SRP68"/>
    <property type="match status" value="1"/>
</dbReference>
<dbReference type="InterPro" id="IPR038253">
    <property type="entry name" value="SRP68_N_sf"/>
</dbReference>
<dbReference type="InterPro" id="IPR026258">
    <property type="entry name" value="SRP68"/>
</dbReference>
<keyword evidence="6" id="KW-0733">Signal recognition particle</keyword>
<evidence type="ECO:0000313" key="12">
    <source>
        <dbReference type="Proteomes" id="UP000620104"/>
    </source>
</evidence>
<name>A0A8H3TWV7_9TREE</name>
<keyword evidence="12" id="KW-1185">Reference proteome</keyword>
<dbReference type="GO" id="GO:0005786">
    <property type="term" value="C:signal recognition particle, endoplasmic reticulum targeting"/>
    <property type="evidence" value="ECO:0007669"/>
    <property type="project" value="UniProtKB-KW"/>
</dbReference>
<gene>
    <name evidence="11" type="ORF">NliqN6_5102</name>
</gene>
<dbReference type="CDD" id="cd15481">
    <property type="entry name" value="SRP68-RBD"/>
    <property type="match status" value="1"/>
</dbReference>
<feature type="compositionally biased region" description="Gly residues" evidence="10">
    <location>
        <begin position="692"/>
        <end position="701"/>
    </location>
</feature>
<keyword evidence="8" id="KW-0687">Ribonucleoprotein</keyword>
<evidence type="ECO:0000256" key="3">
    <source>
        <dbReference type="ARBA" id="ARBA00009352"/>
    </source>
</evidence>
<organism evidence="11 12">
    <name type="scientific">Naganishia liquefaciens</name>
    <dbReference type="NCBI Taxonomy" id="104408"/>
    <lineage>
        <taxon>Eukaryota</taxon>
        <taxon>Fungi</taxon>
        <taxon>Dikarya</taxon>
        <taxon>Basidiomycota</taxon>
        <taxon>Agaricomycotina</taxon>
        <taxon>Tremellomycetes</taxon>
        <taxon>Filobasidiales</taxon>
        <taxon>Filobasidiaceae</taxon>
        <taxon>Naganishia</taxon>
    </lineage>
</organism>
<feature type="region of interest" description="Disordered" evidence="10">
    <location>
        <begin position="427"/>
        <end position="451"/>
    </location>
</feature>
<keyword evidence="4" id="KW-0963">Cytoplasm</keyword>
<dbReference type="PANTHER" id="PTHR12860:SF0">
    <property type="entry name" value="SIGNAL RECOGNITION PARTICLE SUBUNIT SRP68"/>
    <property type="match status" value="1"/>
</dbReference>
<dbReference type="OrthoDB" id="10255118at2759"/>
<dbReference type="PANTHER" id="PTHR12860">
    <property type="entry name" value="SIGNAL RECOGNITION PARTICLE 68 KDA PROTEIN"/>
    <property type="match status" value="1"/>
</dbReference>
<dbReference type="GO" id="GO:0030942">
    <property type="term" value="F:endoplasmic reticulum signal peptide binding"/>
    <property type="evidence" value="ECO:0007669"/>
    <property type="project" value="InterPro"/>
</dbReference>
<keyword evidence="5" id="KW-0694">RNA-binding</keyword>
<evidence type="ECO:0000313" key="11">
    <source>
        <dbReference type="EMBL" id="GHJ88700.1"/>
    </source>
</evidence>
<evidence type="ECO:0000256" key="6">
    <source>
        <dbReference type="ARBA" id="ARBA00023135"/>
    </source>
</evidence>
<dbReference type="GO" id="GO:0008312">
    <property type="term" value="F:7S RNA binding"/>
    <property type="evidence" value="ECO:0007669"/>
    <property type="project" value="InterPro"/>
</dbReference>
<evidence type="ECO:0000256" key="8">
    <source>
        <dbReference type="ARBA" id="ARBA00023274"/>
    </source>
</evidence>
<feature type="compositionally biased region" description="Polar residues" evidence="10">
    <location>
        <begin position="427"/>
        <end position="439"/>
    </location>
</feature>
<evidence type="ECO:0000256" key="1">
    <source>
        <dbReference type="ARBA" id="ARBA00004496"/>
    </source>
</evidence>
<dbReference type="GO" id="GO:0006614">
    <property type="term" value="P:SRP-dependent cotranslational protein targeting to membrane"/>
    <property type="evidence" value="ECO:0007669"/>
    <property type="project" value="InterPro"/>
</dbReference>
<comment type="similarity">
    <text evidence="3">Belongs to the SRP68 family.</text>
</comment>
<keyword evidence="7" id="KW-0539">Nucleus</keyword>
<evidence type="ECO:0000256" key="7">
    <source>
        <dbReference type="ARBA" id="ARBA00023242"/>
    </source>
</evidence>
<dbReference type="AlphaFoldDB" id="A0A8H3TWV7"/>
<dbReference type="GO" id="GO:0005730">
    <property type="term" value="C:nucleolus"/>
    <property type="evidence" value="ECO:0007669"/>
    <property type="project" value="UniProtKB-SubCell"/>
</dbReference>
<accession>A0A8H3TWV7</accession>
<comment type="caution">
    <text evidence="11">The sequence shown here is derived from an EMBL/GenBank/DDBJ whole genome shotgun (WGS) entry which is preliminary data.</text>
</comment>
<dbReference type="Gene3D" id="1.10.3450.40">
    <property type="entry name" value="Signal recognition particle, SRP68 subunit, RNA-binding domain"/>
    <property type="match status" value="1"/>
</dbReference>
<comment type="subcellular location">
    <subcellularLocation>
        <location evidence="1">Cytoplasm</location>
    </subcellularLocation>
    <subcellularLocation>
        <location evidence="2">Nucleus</location>
        <location evidence="2">Nucleolus</location>
    </subcellularLocation>
</comment>
<evidence type="ECO:0000256" key="2">
    <source>
        <dbReference type="ARBA" id="ARBA00004604"/>
    </source>
</evidence>
<dbReference type="InterPro" id="IPR034652">
    <property type="entry name" value="SRP68-RBD"/>
</dbReference>
<evidence type="ECO:0000256" key="4">
    <source>
        <dbReference type="ARBA" id="ARBA00022490"/>
    </source>
</evidence>
<evidence type="ECO:0000256" key="5">
    <source>
        <dbReference type="ARBA" id="ARBA00022884"/>
    </source>
</evidence>
<proteinExistence type="inferred from homology"/>
<evidence type="ECO:0000256" key="10">
    <source>
        <dbReference type="SAM" id="MobiDB-lite"/>
    </source>
</evidence>
<dbReference type="Proteomes" id="UP000620104">
    <property type="component" value="Unassembled WGS sequence"/>
</dbReference>
<dbReference type="GO" id="GO:0005047">
    <property type="term" value="F:signal recognition particle binding"/>
    <property type="evidence" value="ECO:0007669"/>
    <property type="project" value="InterPro"/>
</dbReference>
<sequence>MSSQKSADLSFSVLDLLNSERNAFGMREKDYERYRHHCSSKIHRLRQVTGSTHGNGKTFKKVDKVTADKVKDVKTLHLLLFQAERALVFSEELQREATATGQSQNASIFAIKKEQHSRIRKALGYALELYTLAQELSARESARLDALTLAEIAIYLLHIQAKAAFGKSHHDEAIVKFITRRKLLALLSDTAITSHAQALANQAMDESDPLIRFCAYKQGRKQGQTPAEQNEVDAIVADFDDEAFEEGLPGYAKLVERVTQQIAQRDAAEGGVAKQMLEPITWAGETIEIRNAEVVRAMVKAQSAVKSLQTSEAKEREREEGVKKTAKMRTGSRGKAMKRWDNALAALGDAEAIARRQIVDEQDYAHVASGATLTSSSPTLVHQYILFLLLSFRIRRDLLFIDSMEAPSTRSIVKTINAQTTKKKIQSQVLGSRASSKKQATAKHYAKSDISTSRSKREEALKALQAVTKLYDTIVQSAEQIAGLTIVEERENVWRGINGFEAYVKTAKCLRLAQMHAILLPTPSYSSAIQLTNQATNYLNRSRASLFPSGITAIEDAVQEPVREVTLTDLEHLQQDLRDLENAAKRAWFGQVIKKPLFYDTAFNYVDLPMDALERLAGRGSRDSAAQATGSSLLEKVAEPVVAAAQAVTEKLGVPANAVPARIVRESRQREATPGPADEMVEEKEQPKSSGWFGGLWGGKK</sequence>
<evidence type="ECO:0000256" key="9">
    <source>
        <dbReference type="ARBA" id="ARBA00029498"/>
    </source>
</evidence>
<protein>
    <recommendedName>
        <fullName evidence="9">Signal recognition particle subunit SRP68</fullName>
    </recommendedName>
</protein>